<organism evidence="1">
    <name type="scientific">Homo sapiens</name>
    <name type="common">Human</name>
    <dbReference type="NCBI Taxonomy" id="9606"/>
    <lineage>
        <taxon>Eukaryota</taxon>
        <taxon>Metazoa</taxon>
        <taxon>Chordata</taxon>
        <taxon>Craniata</taxon>
        <taxon>Vertebrata</taxon>
        <taxon>Euteleostomi</taxon>
        <taxon>Mammalia</taxon>
        <taxon>Eutheria</taxon>
        <taxon>Euarchontoglires</taxon>
        <taxon>Primates</taxon>
        <taxon>Haplorrhini</taxon>
        <taxon>Catarrhini</taxon>
        <taxon>Hominidae</taxon>
        <taxon>Homo</taxon>
    </lineage>
</organism>
<name>B4DXE9_HUMAN</name>
<evidence type="ECO:0000313" key="1">
    <source>
        <dbReference type="EMBL" id="BAG63361.1"/>
    </source>
</evidence>
<protein>
    <submittedName>
        <fullName evidence="1">cDNA FLJ52608</fullName>
    </submittedName>
</protein>
<dbReference type="PANTHER" id="PTHR42968">
    <property type="entry name" value="WD REPEAT-CONTAINING"/>
    <property type="match status" value="1"/>
</dbReference>
<dbReference type="PANTHER" id="PTHR42968:SF9">
    <property type="entry name" value="WD REPEAT-CONTAINING PROTEIN 87"/>
    <property type="match status" value="1"/>
</dbReference>
<proteinExistence type="evidence at transcript level"/>
<dbReference type="EMBL" id="AK301941">
    <property type="protein sequence ID" value="BAG63361.1"/>
    <property type="molecule type" value="mRNA"/>
</dbReference>
<sequence length="441" mass="51526">MDKEREVMGKYEPIPPHVLGTVLESQAQDLKTPFMSHILRRTVEAEELQHKPLGAWWKWFLQHPPLMGQTEVQLPLSQIPAKEQHADVSLSDVEWIRHVLERMEAGEQLSRDGFHRLCQLLKDLASKGNLEWLHLAKHEAIVYRHRQALESQDTRISSRQSMSPKYLKVIPPIKAKEKESWPKPLAVPTQKSPLATKRIPDPRAKNWHLLGEPYRSERAQQISIAHKEMEMQYFYPATRDIFPSAHASVEKQTLALMFQKDFWDFKDKRRFPKLPKLEKKTQPISKKKEELPLWETFVALYHVLRMLQQRYPKDSTAWMEQFYQLMDLYQLKSPRIQKLLQELLMREEPQPQEIIYEEALKATELVPGERLFCCLFCGSSHTPRSPQEFQGAVPLPWQNCVRTILPVGIARYGILELAWKSLPEADLHLTKALTHTVAPTL</sequence>
<accession>B4DXE9</accession>
<dbReference type="AlphaFoldDB" id="B4DXE9"/>
<dbReference type="PeptideAtlas" id="B4DXE9"/>
<reference evidence="1" key="1">
    <citation type="submission" date="2007-10" db="EMBL/GenBank/DDBJ databases">
        <title>NEDO human cDNA sequencing project focused on splicing variants.</title>
        <authorList>
            <person name="Wakamatsu A."/>
            <person name="Yamamoto J."/>
            <person name="Kimura K."/>
            <person name="Ishii S."/>
            <person name="Watanabe K."/>
            <person name="Sugiyama A."/>
            <person name="Murakawa K."/>
            <person name="Kaida T."/>
            <person name="Tsuchiya K."/>
            <person name="Fukuzumi Y."/>
            <person name="Kumagai A."/>
            <person name="Oishi Y."/>
            <person name="Yamamoto S."/>
            <person name="Ono Y."/>
            <person name="Komori Y."/>
            <person name="Yamazaki M."/>
            <person name="Kisu Y."/>
            <person name="Nishikawa T."/>
            <person name="Sugano S."/>
            <person name="Nomura N."/>
            <person name="Isogai T."/>
        </authorList>
    </citation>
    <scope>NUCLEOTIDE SEQUENCE</scope>
    <source>
        <tissue evidence="1">Testis</tissue>
    </source>
</reference>